<dbReference type="eggNOG" id="arCOG00569">
    <property type="taxonomic scope" value="Archaea"/>
</dbReference>
<accession>B8D4V2</accession>
<dbReference type="EMBL" id="CP001140">
    <property type="protein sequence ID" value="ACL11133.1"/>
    <property type="molecule type" value="Genomic_DNA"/>
</dbReference>
<reference evidence="1 2" key="1">
    <citation type="journal article" date="2009" name="J. Bacteriol.">
        <title>Complete genome sequence of the anaerobic, protein-degrading hyperthermophilic crenarchaeon Desulfurococcus kamchatkensis.</title>
        <authorList>
            <person name="Ravin N.V."/>
            <person name="Mardanov A.V."/>
            <person name="Beletsky A.V."/>
            <person name="Kublanov I.V."/>
            <person name="Kolganova T.V."/>
            <person name="Lebedinsky A.V."/>
            <person name="Chernyh N.A."/>
            <person name="Bonch-Osmolovskaya E.A."/>
            <person name="Skryabin K.G."/>
        </authorList>
    </citation>
    <scope>NUCLEOTIDE SEQUENCE [LARGE SCALE GENOMIC DNA]</scope>
    <source>
        <strain evidence="2">DSM 18924 / JCM 16383 / VKM B-2413 / 1221n</strain>
    </source>
</reference>
<dbReference type="HOGENOM" id="CLU_118413_0_0_2"/>
<sequence>MNVDFIRHIVNPVLNKYMVNQEKTRVLIEVKKLFQQSEEVYRFSIYNGDPRNLAAFLKSDDFTRIVNILKSAGMTYLITEILSEALASYSGIKEVEEALNQALDSLKRETQVETGGGRKEDVISMLESMLKNTNLFKQIERGRNSLTAETHSGWLLRVSSSKKGYKLKINFTKNYRGSETSELMEEVVRIAEWINSLRL</sequence>
<dbReference type="KEGG" id="dka:DKAM_0807"/>
<organism evidence="1 2">
    <name type="scientific">Desulfurococcus amylolyticus (strain DSM 18924 / JCM 16383 / VKM B-2413 / 1221n)</name>
    <name type="common">Desulfurococcus kamchatkensis</name>
    <dbReference type="NCBI Taxonomy" id="490899"/>
    <lineage>
        <taxon>Archaea</taxon>
        <taxon>Thermoproteota</taxon>
        <taxon>Thermoprotei</taxon>
        <taxon>Desulfurococcales</taxon>
        <taxon>Desulfurococcaceae</taxon>
        <taxon>Desulfurococcus</taxon>
    </lineage>
</organism>
<evidence type="ECO:0000313" key="2">
    <source>
        <dbReference type="Proteomes" id="UP000006903"/>
    </source>
</evidence>
<name>B8D4V2_DESA1</name>
<protein>
    <submittedName>
        <fullName evidence="1">Uncharacterized protein</fullName>
    </submittedName>
</protein>
<dbReference type="GeneID" id="7170959"/>
<dbReference type="Proteomes" id="UP000006903">
    <property type="component" value="Chromosome"/>
</dbReference>
<proteinExistence type="predicted"/>
<dbReference type="STRING" id="490899.DKAM_0807"/>
<evidence type="ECO:0000313" key="1">
    <source>
        <dbReference type="EMBL" id="ACL11133.1"/>
    </source>
</evidence>
<dbReference type="RefSeq" id="WP_012608474.1">
    <property type="nucleotide sequence ID" value="NC_011766.1"/>
</dbReference>
<gene>
    <name evidence="1" type="ordered locus">DKAM_0807</name>
</gene>
<dbReference type="AlphaFoldDB" id="B8D4V2"/>